<reference evidence="1 2" key="1">
    <citation type="journal article" date="2023" name="Elife">
        <title>Identification of key yeast species and microbe-microbe interactions impacting larval growth of Drosophila in the wild.</title>
        <authorList>
            <person name="Mure A."/>
            <person name="Sugiura Y."/>
            <person name="Maeda R."/>
            <person name="Honda K."/>
            <person name="Sakurai N."/>
            <person name="Takahashi Y."/>
            <person name="Watada M."/>
            <person name="Katoh T."/>
            <person name="Gotoh A."/>
            <person name="Gotoh Y."/>
            <person name="Taniguchi I."/>
            <person name="Nakamura K."/>
            <person name="Hayashi T."/>
            <person name="Katayama T."/>
            <person name="Uemura T."/>
            <person name="Hattori Y."/>
        </authorList>
    </citation>
    <scope>NUCLEOTIDE SEQUENCE [LARGE SCALE GENOMIC DNA]</scope>
    <source>
        <strain evidence="1 2">KH-74</strain>
    </source>
</reference>
<accession>A0AAV5S2Q9</accession>
<gene>
    <name evidence="1" type="ORF">DAKH74_046240</name>
</gene>
<organism evidence="1 2">
    <name type="scientific">Maudiozyma humilis</name>
    <name type="common">Sour dough yeast</name>
    <name type="synonym">Kazachstania humilis</name>
    <dbReference type="NCBI Taxonomy" id="51915"/>
    <lineage>
        <taxon>Eukaryota</taxon>
        <taxon>Fungi</taxon>
        <taxon>Dikarya</taxon>
        <taxon>Ascomycota</taxon>
        <taxon>Saccharomycotina</taxon>
        <taxon>Saccharomycetes</taxon>
        <taxon>Saccharomycetales</taxon>
        <taxon>Saccharomycetaceae</taxon>
        <taxon>Maudiozyma</taxon>
    </lineage>
</organism>
<dbReference type="AlphaFoldDB" id="A0AAV5S2Q9"/>
<comment type="caution">
    <text evidence="1">The sequence shown here is derived from an EMBL/GenBank/DDBJ whole genome shotgun (WGS) entry which is preliminary data.</text>
</comment>
<evidence type="ECO:0000313" key="1">
    <source>
        <dbReference type="EMBL" id="GMM58008.1"/>
    </source>
</evidence>
<proteinExistence type="predicted"/>
<evidence type="ECO:0000313" key="2">
    <source>
        <dbReference type="Proteomes" id="UP001377567"/>
    </source>
</evidence>
<dbReference type="EMBL" id="BTGD01000018">
    <property type="protein sequence ID" value="GMM58008.1"/>
    <property type="molecule type" value="Genomic_DNA"/>
</dbReference>
<keyword evidence="2" id="KW-1185">Reference proteome</keyword>
<sequence length="105" mass="11726">MQIPWENADILAERGYNLEDRTDVLGDETVPECSGRNTGTEVAVLANSRYNRYPGNSAIHWQVTPIANVPWQTDGIVIPGCILQITEERVSWTIIEMPGGILEMQ</sequence>
<protein>
    <submittedName>
        <fullName evidence="1">Uncharacterized protein</fullName>
    </submittedName>
</protein>
<dbReference type="Proteomes" id="UP001377567">
    <property type="component" value="Unassembled WGS sequence"/>
</dbReference>
<name>A0AAV5S2Q9_MAUHU</name>